<dbReference type="CDD" id="cd00833">
    <property type="entry name" value="PKS"/>
    <property type="match status" value="1"/>
</dbReference>
<dbReference type="GO" id="GO:0006633">
    <property type="term" value="P:fatty acid biosynthetic process"/>
    <property type="evidence" value="ECO:0007669"/>
    <property type="project" value="InterPro"/>
</dbReference>
<dbReference type="PROSITE" id="PS52004">
    <property type="entry name" value="KS3_2"/>
    <property type="match status" value="1"/>
</dbReference>
<dbReference type="PANTHER" id="PTHR43775">
    <property type="entry name" value="FATTY ACID SYNTHASE"/>
    <property type="match status" value="1"/>
</dbReference>
<dbReference type="GO" id="GO:0004315">
    <property type="term" value="F:3-oxoacyl-[acyl-carrier-protein] synthase activity"/>
    <property type="evidence" value="ECO:0007669"/>
    <property type="project" value="InterPro"/>
</dbReference>
<sequence length="1872" mass="203908">MQALKVHCCALLNSHISLGPKKRFRQTLKRLAFVGLCIGLLAAAAVASTSSVSALLPLAVKAVRIAFRIGLHVGTVANGLYQRTSSHASWLYLVSGVSESSVRLALDEFHHVKATPALKCAYISAKSANAVTLSGPPCTLKTLLETEPLKSANRLDLPIHGPYHAPHLHGKVDLASILQLNDPDTSKLFDSYQPRIPILSTSTGRWIEAESTAQLLSSSFTTALKAETTAQLFLDENRAWMSHMPLHGLKDTGCVTTSKIAIVGMAGRFPGAADHEAFWELLKKGLDVHREVPSDRFDAKAHTDVTGKAKNTSITPYGCFIENPGLFDPRFFSMSPREAAQTDPMQRLALKTAYEALEMAGYVPNRTPSTMQERIGTFYGQTSDDWREINEAQDIDTYFITGGVRAFGPGRINYHFKFSGPSFSIDTACSSSMAALQLACTSLWAGDCDTAITGGLSVLTNPDIFAGLSRGQFLSKTGPCATWDNDADGYCRADGVGTLILKRLEDAQADKDNILAVILATATASNHSADAISITHHHGETQEKLYTRILHQAGIDPLDVSYVEMHGTGTQAGDGTEMRSVTNVFAPASRLRGPNQPLYLGAVKANVGHSEAASGVTALIKTLLMMQKNAIPPHRNDHIAFQETAWPRKDGEIRKVFVNNFSAAGGNSAVLLEDAPPLPELKPDPRPIHITAVSAKTKSSLRRNIERIFSYIDAHPKVSISSLAYTTTARRIQHNYRMAMPVTDIGKARDGLIAALEELISPIPSNPPKVAFAFTGQGSHYPALGKELFSHVTQFRSDLLHFDSIAQGHGLPSYLPLIDGSVDDVSSLSPIVLQLGLTCTQIALSRLWSSWGVKPDVVIGHSLGEYAALHIAGVLSVSDTIFLVGERARLLVENCRSGTHVMLATRATASSVAAIMESVHSNVEVECINAPEETVLSGLVSEIDQLCDTLSAKGIKCTKLNVPFAFHSSQVNPILTAFHSIAESVVFNEPNVPIVSPLLSVVLPSKVDATYLCRHARETVNFLGDLRSAQEAKAVDDATVWIEIGPHPVCRGFVKSTLTTPVTAAPSLRKNESPWKTFAGRLSALHKVGLNFDWNEFHRDFLDCAHLLDLPTCAFDEKNYWIDYKGNWCLTKGDNVQRIACLVPETPKLSTTTVQRIVREDFNEDGGVVVIEFNLSRPDLHAAVTGHLVQWNWSLPICKSNAMSIYADMALTVGEYLYRRLRPGTQKVDMDVCNMEVPRALIADMSGKNPQLIQLTATVDLVKGQAELAFTSGDGKHKTEHATCLVEYGDSGAWLSEWQRISYLIKPRLEVLKTAYRGMAEVILDSAELEATAHVAFQTTKADGHFFCSPFWIDSVAHLAGFIVNANDALDSKNQVYVSHGWESMRIAKPLSAEKTYQSYVKMQPAGGKMMAGDVYVFEGDEIVAVVGALKFQCIPRSLLDTLLPPAGATAVSSRKLPTAQPESRALPTTQADASKTVDTKLAGQSVIGQVLGIIATEVGIDTNELADNIEFADLGVDSLMSLAVSGRIREELKLPIHSNMFLDYPTVGQLKTFLKQYDQSTSADEEPTTSSDFTISASSTPPDSATRTPDSSQDAHSPLVVEDLGAHFNRDNGALHMTQDDIARELTCKKLLFLFPDSGGSATSYTGIPDISPDVAVFGLNSPFMKTPEEYDIGFPGIVELFLAEIRRRQSKGPYHFGGWSAGGVKAYEGCQQLIRAGEMVDTLVLIDSPCPITIEPLPSSLHRWVGSIGLLGDGDPKSIPDWLLPHFASSVTALSTYKYEKLPVGKTPNTVAIWCQDGVCKYPTDPRPDPYPYGHAQWWLENRTDFGPNRWEELMDVNKMSMTSVPGNHFTMMHGDSVRRVGDIIRDMLR</sequence>
<dbReference type="InterPro" id="IPR018201">
    <property type="entry name" value="Ketoacyl_synth_AS"/>
</dbReference>
<dbReference type="SUPFAM" id="SSF47336">
    <property type="entry name" value="ACP-like"/>
    <property type="match status" value="1"/>
</dbReference>
<keyword evidence="6" id="KW-0472">Membrane</keyword>
<feature type="transmembrane region" description="Helical" evidence="6">
    <location>
        <begin position="31"/>
        <end position="56"/>
    </location>
</feature>
<dbReference type="InterPro" id="IPR016036">
    <property type="entry name" value="Malonyl_transacylase_ACP-bd"/>
</dbReference>
<dbReference type="SUPFAM" id="SSF53474">
    <property type="entry name" value="alpha/beta-Hydrolases"/>
    <property type="match status" value="1"/>
</dbReference>
<dbReference type="Pfam" id="PF00109">
    <property type="entry name" value="ketoacyl-synt"/>
    <property type="match status" value="1"/>
</dbReference>
<dbReference type="PROSITE" id="PS50075">
    <property type="entry name" value="CARRIER"/>
    <property type="match status" value="1"/>
</dbReference>
<keyword evidence="2" id="KW-0597">Phosphoprotein</keyword>
<dbReference type="Pfam" id="PF14765">
    <property type="entry name" value="PS-DH"/>
    <property type="match status" value="1"/>
</dbReference>
<dbReference type="InterPro" id="IPR016039">
    <property type="entry name" value="Thiolase-like"/>
</dbReference>
<feature type="domain" description="Carrier" evidence="7">
    <location>
        <begin position="1478"/>
        <end position="1559"/>
    </location>
</feature>
<feature type="active site" description="Proton donor; for dehydratase activity" evidence="4">
    <location>
        <position position="1354"/>
    </location>
</feature>
<dbReference type="InterPro" id="IPR050091">
    <property type="entry name" value="PKS_NRPS_Biosynth_Enz"/>
</dbReference>
<dbReference type="InterPro" id="IPR014030">
    <property type="entry name" value="Ketoacyl_synth_N"/>
</dbReference>
<gene>
    <name evidence="10" type="ORF">BZG36_05397</name>
</gene>
<dbReference type="InterPro" id="IPR001227">
    <property type="entry name" value="Ac_transferase_dom_sf"/>
</dbReference>
<evidence type="ECO:0000256" key="5">
    <source>
        <dbReference type="SAM" id="MobiDB-lite"/>
    </source>
</evidence>
<dbReference type="Gene3D" id="3.10.129.110">
    <property type="entry name" value="Polyketide synthase dehydratase"/>
    <property type="match status" value="2"/>
</dbReference>
<keyword evidence="6" id="KW-1133">Transmembrane helix</keyword>
<dbReference type="NCBIfam" id="TIGR04532">
    <property type="entry name" value="PT_fungal_PKS"/>
    <property type="match status" value="1"/>
</dbReference>
<dbReference type="InterPro" id="IPR049900">
    <property type="entry name" value="PKS_mFAS_DH"/>
</dbReference>
<dbReference type="Gene3D" id="3.40.50.1820">
    <property type="entry name" value="alpha/beta hydrolase"/>
    <property type="match status" value="1"/>
</dbReference>
<feature type="compositionally biased region" description="Polar residues" evidence="5">
    <location>
        <begin position="1559"/>
        <end position="1596"/>
    </location>
</feature>
<evidence type="ECO:0000256" key="2">
    <source>
        <dbReference type="ARBA" id="ARBA00022553"/>
    </source>
</evidence>
<feature type="domain" description="PKS/mFAS DH" evidence="9">
    <location>
        <begin position="1155"/>
        <end position="1441"/>
    </location>
</feature>
<feature type="region of interest" description="C-terminal hotdog fold" evidence="4">
    <location>
        <begin position="1293"/>
        <end position="1441"/>
    </location>
</feature>
<dbReference type="InterPro" id="IPR009081">
    <property type="entry name" value="PP-bd_ACP"/>
</dbReference>
<dbReference type="InterPro" id="IPR036736">
    <property type="entry name" value="ACP-like_sf"/>
</dbReference>
<dbReference type="InterPro" id="IPR030918">
    <property type="entry name" value="PT_fungal_PKS"/>
</dbReference>
<dbReference type="Gene3D" id="3.40.47.10">
    <property type="match status" value="1"/>
</dbReference>
<comment type="caution">
    <text evidence="10">The sequence shown here is derived from an EMBL/GenBank/DDBJ whole genome shotgun (WGS) entry which is preliminary data.</text>
</comment>
<dbReference type="GO" id="GO:0004312">
    <property type="term" value="F:fatty acid synthase activity"/>
    <property type="evidence" value="ECO:0007669"/>
    <property type="project" value="TreeGrafter"/>
</dbReference>
<evidence type="ECO:0000313" key="10">
    <source>
        <dbReference type="EMBL" id="OZJ01940.1"/>
    </source>
</evidence>
<dbReference type="InterPro" id="IPR020806">
    <property type="entry name" value="PKS_PP-bd"/>
</dbReference>
<dbReference type="SMART" id="SM00823">
    <property type="entry name" value="PKS_PP"/>
    <property type="match status" value="1"/>
</dbReference>
<dbReference type="PROSITE" id="PS00606">
    <property type="entry name" value="KS3_1"/>
    <property type="match status" value="1"/>
</dbReference>
<dbReference type="Gene3D" id="3.40.366.10">
    <property type="entry name" value="Malonyl-Coenzyme A Acyl Carrier Protein, domain 2"/>
    <property type="match status" value="2"/>
</dbReference>
<organism evidence="10 11">
    <name type="scientific">Bifiguratus adelaidae</name>
    <dbReference type="NCBI Taxonomy" id="1938954"/>
    <lineage>
        <taxon>Eukaryota</taxon>
        <taxon>Fungi</taxon>
        <taxon>Fungi incertae sedis</taxon>
        <taxon>Mucoromycota</taxon>
        <taxon>Mucoromycotina</taxon>
        <taxon>Endogonomycetes</taxon>
        <taxon>Endogonales</taxon>
        <taxon>Endogonales incertae sedis</taxon>
        <taxon>Bifiguratus</taxon>
    </lineage>
</organism>
<keyword evidence="6" id="KW-0812">Transmembrane</keyword>
<dbReference type="FunFam" id="1.10.1200.10:FF:000011">
    <property type="entry name" value="Sterigmatocystin biosynthesis polyketide synthase"/>
    <property type="match status" value="1"/>
</dbReference>
<dbReference type="SUPFAM" id="SSF52151">
    <property type="entry name" value="FabD/lysophospholipase-like"/>
    <property type="match status" value="1"/>
</dbReference>
<feature type="domain" description="Ketosynthase family 3 (KS3)" evidence="8">
    <location>
        <begin position="257"/>
        <end position="674"/>
    </location>
</feature>
<dbReference type="Pfam" id="PF02801">
    <property type="entry name" value="Ketoacyl-synt_C"/>
    <property type="match status" value="1"/>
</dbReference>
<dbReference type="PROSITE" id="PS00012">
    <property type="entry name" value="PHOSPHOPANTETHEINE"/>
    <property type="match status" value="1"/>
</dbReference>
<feature type="active site" description="Proton acceptor; for dehydratase activity" evidence="4">
    <location>
        <position position="1187"/>
    </location>
</feature>
<name>A0A261XUB2_9FUNG</name>
<dbReference type="InterPro" id="IPR014031">
    <property type="entry name" value="Ketoacyl_synth_C"/>
</dbReference>
<dbReference type="Pfam" id="PF16073">
    <property type="entry name" value="SAT"/>
    <property type="match status" value="1"/>
</dbReference>
<reference evidence="10 11" key="1">
    <citation type="journal article" date="2017" name="Mycologia">
        <title>Bifiguratus adelaidae, gen. et sp. nov., a new member of Mucoromycotina in endophytic and soil-dwelling habitats.</title>
        <authorList>
            <person name="Torres-Cruz T.J."/>
            <person name="Billingsley Tobias T.L."/>
            <person name="Almatruk M."/>
            <person name="Hesse C."/>
            <person name="Kuske C.R."/>
            <person name="Desiro A."/>
            <person name="Benucci G.M."/>
            <person name="Bonito G."/>
            <person name="Stajich J.E."/>
            <person name="Dunlap C."/>
            <person name="Arnold A.E."/>
            <person name="Porras-Alfaro A."/>
        </authorList>
    </citation>
    <scope>NUCLEOTIDE SEQUENCE [LARGE SCALE GENOMIC DNA]</scope>
    <source>
        <strain evidence="10 11">AZ0501</strain>
    </source>
</reference>
<dbReference type="PANTHER" id="PTHR43775:SF37">
    <property type="entry name" value="SI:DKEY-61P9.11"/>
    <property type="match status" value="1"/>
</dbReference>
<dbReference type="SMART" id="SM00827">
    <property type="entry name" value="PKS_AT"/>
    <property type="match status" value="1"/>
</dbReference>
<evidence type="ECO:0000256" key="3">
    <source>
        <dbReference type="ARBA" id="ARBA00022679"/>
    </source>
</evidence>
<dbReference type="InterPro" id="IPR020841">
    <property type="entry name" value="PKS_Beta-ketoAc_synthase_dom"/>
</dbReference>
<dbReference type="Gene3D" id="3.30.70.3290">
    <property type="match status" value="1"/>
</dbReference>
<dbReference type="Gene3D" id="1.10.1200.10">
    <property type="entry name" value="ACP-like"/>
    <property type="match status" value="1"/>
</dbReference>
<proteinExistence type="predicted"/>
<keyword evidence="11" id="KW-1185">Reference proteome</keyword>
<evidence type="ECO:0000256" key="4">
    <source>
        <dbReference type="PROSITE-ProRule" id="PRU01363"/>
    </source>
</evidence>
<dbReference type="SMART" id="SM00825">
    <property type="entry name" value="PKS_KS"/>
    <property type="match status" value="1"/>
</dbReference>
<dbReference type="GO" id="GO:0031177">
    <property type="term" value="F:phosphopantetheine binding"/>
    <property type="evidence" value="ECO:0007669"/>
    <property type="project" value="InterPro"/>
</dbReference>
<dbReference type="InterPro" id="IPR001031">
    <property type="entry name" value="Thioesterase"/>
</dbReference>
<evidence type="ECO:0000313" key="11">
    <source>
        <dbReference type="Proteomes" id="UP000242875"/>
    </source>
</evidence>
<dbReference type="InterPro" id="IPR032088">
    <property type="entry name" value="SAT"/>
</dbReference>
<dbReference type="Pfam" id="PF00975">
    <property type="entry name" value="Thioesterase"/>
    <property type="match status" value="1"/>
</dbReference>
<accession>A0A261XUB2</accession>
<dbReference type="Pfam" id="PF22621">
    <property type="entry name" value="CurL-like_PKS_C"/>
    <property type="match status" value="1"/>
</dbReference>
<dbReference type="FunFam" id="3.40.366.10:FF:000002">
    <property type="entry name" value="Probable polyketide synthase 2"/>
    <property type="match status" value="1"/>
</dbReference>
<dbReference type="InterPro" id="IPR049551">
    <property type="entry name" value="PKS_DH_C"/>
</dbReference>
<dbReference type="EMBL" id="MVBO01000214">
    <property type="protein sequence ID" value="OZJ01940.1"/>
    <property type="molecule type" value="Genomic_DNA"/>
</dbReference>
<evidence type="ECO:0000256" key="1">
    <source>
        <dbReference type="ARBA" id="ARBA00022450"/>
    </source>
</evidence>
<dbReference type="InterPro" id="IPR014043">
    <property type="entry name" value="Acyl_transferase_dom"/>
</dbReference>
<evidence type="ECO:0000259" key="7">
    <source>
        <dbReference type="PROSITE" id="PS50075"/>
    </source>
</evidence>
<protein>
    <submittedName>
        <fullName evidence="10">Uncharacterized protein</fullName>
    </submittedName>
</protein>
<dbReference type="SUPFAM" id="SSF55048">
    <property type="entry name" value="Probable ACP-binding domain of malonyl-CoA ACP transacylase"/>
    <property type="match status" value="1"/>
</dbReference>
<keyword evidence="1" id="KW-0596">Phosphopantetheine</keyword>
<evidence type="ECO:0000259" key="9">
    <source>
        <dbReference type="PROSITE" id="PS52019"/>
    </source>
</evidence>
<feature type="region of interest" description="Disordered" evidence="5">
    <location>
        <begin position="1559"/>
        <end position="1597"/>
    </location>
</feature>
<dbReference type="InterPro" id="IPR029058">
    <property type="entry name" value="AB_hydrolase_fold"/>
</dbReference>
<dbReference type="GO" id="GO:0044550">
    <property type="term" value="P:secondary metabolite biosynthetic process"/>
    <property type="evidence" value="ECO:0007669"/>
    <property type="project" value="UniProtKB-ARBA"/>
</dbReference>
<dbReference type="Proteomes" id="UP000242875">
    <property type="component" value="Unassembled WGS sequence"/>
</dbReference>
<dbReference type="PROSITE" id="PS52019">
    <property type="entry name" value="PKS_MFAS_DH"/>
    <property type="match status" value="1"/>
</dbReference>
<evidence type="ECO:0000259" key="8">
    <source>
        <dbReference type="PROSITE" id="PS52004"/>
    </source>
</evidence>
<dbReference type="Pfam" id="PF00550">
    <property type="entry name" value="PP-binding"/>
    <property type="match status" value="1"/>
</dbReference>
<keyword evidence="3" id="KW-0808">Transferase</keyword>
<feature type="region of interest" description="N-terminal hotdog fold" evidence="4">
    <location>
        <begin position="1155"/>
        <end position="1282"/>
    </location>
</feature>
<dbReference type="InterPro" id="IPR042104">
    <property type="entry name" value="PKS_dehydratase_sf"/>
</dbReference>
<evidence type="ECO:0000256" key="6">
    <source>
        <dbReference type="SAM" id="Phobius"/>
    </source>
</evidence>
<feature type="region of interest" description="Disordered" evidence="5">
    <location>
        <begin position="1454"/>
        <end position="1474"/>
    </location>
</feature>
<dbReference type="InterPro" id="IPR016035">
    <property type="entry name" value="Acyl_Trfase/lysoPLipase"/>
</dbReference>
<dbReference type="OrthoDB" id="329835at2759"/>
<dbReference type="InterPro" id="IPR006162">
    <property type="entry name" value="Ppantetheine_attach_site"/>
</dbReference>
<dbReference type="SUPFAM" id="SSF53901">
    <property type="entry name" value="Thiolase-like"/>
    <property type="match status" value="1"/>
</dbReference>
<dbReference type="Pfam" id="PF00698">
    <property type="entry name" value="Acyl_transf_1"/>
    <property type="match status" value="1"/>
</dbReference>